<evidence type="ECO:0000256" key="11">
    <source>
        <dbReference type="ARBA" id="ARBA00048781"/>
    </source>
</evidence>
<proteinExistence type="predicted"/>
<gene>
    <name evidence="13" type="ORF">A2358_01870</name>
</gene>
<dbReference type="PANTHER" id="PTHR34699:SF2">
    <property type="entry name" value="NON-CANONICAL PURINE NTP PHOSPHATASE_PRRC1 DOMAIN-CONTAINING PROTEIN"/>
    <property type="match status" value="1"/>
</dbReference>
<dbReference type="GO" id="GO:0103023">
    <property type="term" value="F:ITPase activity"/>
    <property type="evidence" value="ECO:0007669"/>
    <property type="project" value="UniProtKB-EC"/>
</dbReference>
<evidence type="ECO:0000256" key="7">
    <source>
        <dbReference type="ARBA" id="ARBA00023080"/>
    </source>
</evidence>
<evidence type="ECO:0000256" key="8">
    <source>
        <dbReference type="ARBA" id="ARBA00023211"/>
    </source>
</evidence>
<evidence type="ECO:0000256" key="10">
    <source>
        <dbReference type="ARBA" id="ARBA00048174"/>
    </source>
</evidence>
<keyword evidence="3" id="KW-0479">Metal-binding</keyword>
<reference evidence="13 14" key="1">
    <citation type="journal article" date="2016" name="Nat. Commun.">
        <title>Thousands of microbial genomes shed light on interconnected biogeochemical processes in an aquifer system.</title>
        <authorList>
            <person name="Anantharaman K."/>
            <person name="Brown C.T."/>
            <person name="Hug L.A."/>
            <person name="Sharon I."/>
            <person name="Castelle C.J."/>
            <person name="Probst A.J."/>
            <person name="Thomas B.C."/>
            <person name="Singh A."/>
            <person name="Wilkins M.J."/>
            <person name="Karaoz U."/>
            <person name="Brodie E.L."/>
            <person name="Williams K.H."/>
            <person name="Hubbard S.S."/>
            <person name="Banfield J.F."/>
        </authorList>
    </citation>
    <scope>NUCLEOTIDE SEQUENCE [LARGE SCALE GENOMIC DNA]</scope>
</reference>
<comment type="catalytic activity">
    <reaction evidence="10">
        <text>ITP + H2O = IDP + phosphate + H(+)</text>
        <dbReference type="Rhea" id="RHEA:28330"/>
        <dbReference type="ChEBI" id="CHEBI:15377"/>
        <dbReference type="ChEBI" id="CHEBI:15378"/>
        <dbReference type="ChEBI" id="CHEBI:43474"/>
        <dbReference type="ChEBI" id="CHEBI:58280"/>
        <dbReference type="ChEBI" id="CHEBI:61402"/>
        <dbReference type="EC" id="3.6.1.73"/>
    </reaction>
</comment>
<feature type="domain" description="Non-canonical purine NTP phosphatase/PRRC1" evidence="12">
    <location>
        <begin position="6"/>
        <end position="170"/>
    </location>
</feature>
<evidence type="ECO:0000256" key="5">
    <source>
        <dbReference type="ARBA" id="ARBA00022801"/>
    </source>
</evidence>
<evidence type="ECO:0000256" key="9">
    <source>
        <dbReference type="ARBA" id="ARBA00038901"/>
    </source>
</evidence>
<dbReference type="InterPro" id="IPR002786">
    <property type="entry name" value="Non_canon_purine_NTPase"/>
</dbReference>
<protein>
    <recommendedName>
        <fullName evidence="9">inosine/xanthosine triphosphatase</fullName>
        <ecNumber evidence="9">3.6.1.73</ecNumber>
    </recommendedName>
</protein>
<dbReference type="EC" id="3.6.1.73" evidence="9"/>
<evidence type="ECO:0000313" key="13">
    <source>
        <dbReference type="EMBL" id="OGZ78614.1"/>
    </source>
</evidence>
<dbReference type="InterPro" id="IPR026533">
    <property type="entry name" value="NTPase/PRRC1"/>
</dbReference>
<evidence type="ECO:0000256" key="4">
    <source>
        <dbReference type="ARBA" id="ARBA00022741"/>
    </source>
</evidence>
<dbReference type="GO" id="GO:0000166">
    <property type="term" value="F:nucleotide binding"/>
    <property type="evidence" value="ECO:0007669"/>
    <property type="project" value="UniProtKB-KW"/>
</dbReference>
<comment type="cofactor">
    <cofactor evidence="2">
        <name>Mg(2+)</name>
        <dbReference type="ChEBI" id="CHEBI:18420"/>
    </cofactor>
</comment>
<comment type="cofactor">
    <cofactor evidence="1">
        <name>Mn(2+)</name>
        <dbReference type="ChEBI" id="CHEBI:29035"/>
    </cofactor>
</comment>
<comment type="catalytic activity">
    <reaction evidence="11">
        <text>XTP + H2O = XDP + phosphate + H(+)</text>
        <dbReference type="Rhea" id="RHEA:28406"/>
        <dbReference type="ChEBI" id="CHEBI:15377"/>
        <dbReference type="ChEBI" id="CHEBI:15378"/>
        <dbReference type="ChEBI" id="CHEBI:43474"/>
        <dbReference type="ChEBI" id="CHEBI:59884"/>
        <dbReference type="ChEBI" id="CHEBI:61314"/>
        <dbReference type="EC" id="3.6.1.73"/>
    </reaction>
</comment>
<keyword evidence="4" id="KW-0547">Nucleotide-binding</keyword>
<organism evidence="13 14">
    <name type="scientific">Candidatus Staskawiczbacteria bacterium RIFOXYB1_FULL_37_44</name>
    <dbReference type="NCBI Taxonomy" id="1802223"/>
    <lineage>
        <taxon>Bacteria</taxon>
        <taxon>Candidatus Staskawicziibacteriota</taxon>
    </lineage>
</organism>
<dbReference type="EMBL" id="MHPJ01000017">
    <property type="protein sequence ID" value="OGZ78614.1"/>
    <property type="molecule type" value="Genomic_DNA"/>
</dbReference>
<dbReference type="SUPFAM" id="SSF52972">
    <property type="entry name" value="ITPase-like"/>
    <property type="match status" value="1"/>
</dbReference>
<keyword evidence="8" id="KW-0464">Manganese</keyword>
<dbReference type="GO" id="GO:0006772">
    <property type="term" value="P:thiamine metabolic process"/>
    <property type="evidence" value="ECO:0007669"/>
    <property type="project" value="TreeGrafter"/>
</dbReference>
<accession>A0A1G2IUN1</accession>
<dbReference type="NCBIfam" id="TIGR00258">
    <property type="entry name" value="inosine/xanthosine triphosphatase"/>
    <property type="match status" value="1"/>
</dbReference>
<comment type="caution">
    <text evidence="13">The sequence shown here is derived from an EMBL/GenBank/DDBJ whole genome shotgun (WGS) entry which is preliminary data.</text>
</comment>
<name>A0A1G2IUN1_9BACT</name>
<dbReference type="AlphaFoldDB" id="A0A1G2IUN1"/>
<evidence type="ECO:0000313" key="14">
    <source>
        <dbReference type="Proteomes" id="UP000178650"/>
    </source>
</evidence>
<evidence type="ECO:0000256" key="3">
    <source>
        <dbReference type="ARBA" id="ARBA00022723"/>
    </source>
</evidence>
<dbReference type="GO" id="GO:0046872">
    <property type="term" value="F:metal ion binding"/>
    <property type="evidence" value="ECO:0007669"/>
    <property type="project" value="UniProtKB-KW"/>
</dbReference>
<sequence>MKINIGSKNKNKIEALREILKDYPDFCSTRVVSMEVSSDISDQPKSLDETIKGAMNRARNAFDDCDYSFGIESGLMNVPETKTGYMDFTCCAIYDGKKFHLGLSSAFEHPKVVMDQIFNNGLDASRAFHAAGLTDDTYIGYSEGIIGLLTKNRLTRKEYTKEAIRTALIHIENKNLY</sequence>
<dbReference type="Pfam" id="PF01931">
    <property type="entry name" value="NTPase_I-T"/>
    <property type="match status" value="1"/>
</dbReference>
<evidence type="ECO:0000256" key="2">
    <source>
        <dbReference type="ARBA" id="ARBA00001946"/>
    </source>
</evidence>
<dbReference type="InterPro" id="IPR029001">
    <property type="entry name" value="ITPase-like_fam"/>
</dbReference>
<dbReference type="PANTHER" id="PTHR34699">
    <property type="match status" value="1"/>
</dbReference>
<dbReference type="GO" id="GO:0009117">
    <property type="term" value="P:nucleotide metabolic process"/>
    <property type="evidence" value="ECO:0007669"/>
    <property type="project" value="UniProtKB-KW"/>
</dbReference>
<evidence type="ECO:0000256" key="1">
    <source>
        <dbReference type="ARBA" id="ARBA00001936"/>
    </source>
</evidence>
<evidence type="ECO:0000259" key="12">
    <source>
        <dbReference type="Pfam" id="PF01931"/>
    </source>
</evidence>
<dbReference type="Proteomes" id="UP000178650">
    <property type="component" value="Unassembled WGS sequence"/>
</dbReference>
<dbReference type="Gene3D" id="3.90.950.10">
    <property type="match status" value="1"/>
</dbReference>
<keyword evidence="6" id="KW-0460">Magnesium</keyword>
<keyword evidence="7" id="KW-0546">Nucleotide metabolism</keyword>
<dbReference type="InterPro" id="IPR050299">
    <property type="entry name" value="YjjX_NTPase"/>
</dbReference>
<keyword evidence="5" id="KW-0378">Hydrolase</keyword>
<evidence type="ECO:0000256" key="6">
    <source>
        <dbReference type="ARBA" id="ARBA00022842"/>
    </source>
</evidence>
<dbReference type="STRING" id="1802223.A2358_01870"/>